<evidence type="ECO:0000256" key="6">
    <source>
        <dbReference type="RuleBase" id="RU361185"/>
    </source>
</evidence>
<dbReference type="Pfam" id="PF21365">
    <property type="entry name" value="Glyco_hydro_31_3rd"/>
    <property type="match status" value="1"/>
</dbReference>
<dbReference type="InterPro" id="IPR011013">
    <property type="entry name" value="Gal_mutarotase_sf_dom"/>
</dbReference>
<dbReference type="InParanoid" id="A3LWN2"/>
<keyword evidence="3 6" id="KW-0326">Glycosidase</keyword>
<evidence type="ECO:0000256" key="3">
    <source>
        <dbReference type="ARBA" id="ARBA00023295"/>
    </source>
</evidence>
<comment type="similarity">
    <text evidence="1 6">Belongs to the glycosyl hydrolase 31 family.</text>
</comment>
<protein>
    <recommendedName>
        <fullName evidence="5">alpha-D-xyloside xylohydrolase</fullName>
        <ecNumber evidence="5">3.2.1.177</ecNumber>
    </recommendedName>
</protein>
<dbReference type="NCBIfam" id="NF007940">
    <property type="entry name" value="PRK10658.1"/>
    <property type="match status" value="1"/>
</dbReference>
<dbReference type="Pfam" id="PF13802">
    <property type="entry name" value="Gal_mutarotas_2"/>
    <property type="match status" value="1"/>
</dbReference>
<dbReference type="OrthoDB" id="1334205at2759"/>
<dbReference type="Pfam" id="PF01055">
    <property type="entry name" value="Glyco_hydro_31_2nd"/>
    <property type="match status" value="1"/>
</dbReference>
<dbReference type="eggNOG" id="KOG1065">
    <property type="taxonomic scope" value="Eukaryota"/>
</dbReference>
<feature type="domain" description="Glycosyl hydrolase family 31 C-terminal" evidence="10">
    <location>
        <begin position="621"/>
        <end position="708"/>
    </location>
</feature>
<comment type="catalytic activity">
    <reaction evidence="4">
        <text>Hydrolysis of terminal, non-reducing alpha-D-xylose residues with release of alpha-D-xylose.</text>
        <dbReference type="EC" id="3.2.1.177"/>
    </reaction>
</comment>
<evidence type="ECO:0000256" key="5">
    <source>
        <dbReference type="ARBA" id="ARBA00066962"/>
    </source>
</evidence>
<dbReference type="InterPro" id="IPR017853">
    <property type="entry name" value="GH"/>
</dbReference>
<dbReference type="CDD" id="cd14752">
    <property type="entry name" value="GH31_N"/>
    <property type="match status" value="1"/>
</dbReference>
<evidence type="ECO:0000313" key="11">
    <source>
        <dbReference type="EMBL" id="ABN67663.2"/>
    </source>
</evidence>
<dbReference type="InterPro" id="IPR050985">
    <property type="entry name" value="Alpha-glycosidase_related"/>
</dbReference>
<dbReference type="RefSeq" id="XP_001385692.2">
    <property type="nucleotide sequence ID" value="XM_001385655.1"/>
</dbReference>
<accession>A3LWN2</accession>
<dbReference type="FunFam" id="3.20.20.80:FF:000053">
    <property type="entry name" value="Alpha-xylosidase YicI"/>
    <property type="match status" value="1"/>
</dbReference>
<dbReference type="HOGENOM" id="CLU_000631_10_0_1"/>
<dbReference type="PANTHER" id="PTHR43053">
    <property type="entry name" value="GLYCOSIDASE FAMILY 31"/>
    <property type="match status" value="1"/>
</dbReference>
<dbReference type="GeneID" id="4840087"/>
<dbReference type="SUPFAM" id="SSF51011">
    <property type="entry name" value="Glycosyl hydrolase domain"/>
    <property type="match status" value="1"/>
</dbReference>
<dbReference type="EMBL" id="CP000500">
    <property type="protein sequence ID" value="ABN67663.2"/>
    <property type="molecule type" value="Genomic_DNA"/>
</dbReference>
<dbReference type="GO" id="GO:0030246">
    <property type="term" value="F:carbohydrate binding"/>
    <property type="evidence" value="ECO:0007669"/>
    <property type="project" value="InterPro"/>
</dbReference>
<dbReference type="SUPFAM" id="SSF74650">
    <property type="entry name" value="Galactose mutarotase-like"/>
    <property type="match status" value="1"/>
</dbReference>
<sequence>MSNHQNMEYYSLDRSIDSDTRFTRGMWELKHGINLRWALENVKTVVKDPSSIQTVSATQRISQRGDTLNNPTITSTISSPSEGIVKFEAYHHLSGYNNHSEPRFGLNEKDSPDVTTSVSDDFSSLETEGDISVNVSNKPATFEFLGTKGKLLTKLGYKSLGWVKDARVPHSSTPRGYTTYTTAQLHLSVGERLFGLGERFGPFVKNGQRVEIWNEDGGTSSEWTYKNIPFYLSDRGYGIFVDSSSNVVFELQSERTTRVNITVPGEGIRFYVIHGPDPKTILKRYTKLTGRPALPPAWTFGLWLTTSFTTEYDLNTVSSFIQGMKDRDIPLTTFHFDCFWMKGFQWCDFEFDPQYFPDAKLMLKELKSRFNVKVCVWINPYIAQESMLFREADEKRYLIRYNSNVNNGASYQTDLWQAGMGIVDFTNPDAVKWYQSKLEHLIDLGVDSFKTDFGERIPVKDIVYHSGEDSVAMHNYYALLYNKTVFELLERKLGKDNACVFARSATVGGQQYPVHWGGDCESTFEAMAESLRGGLSLTLSGFGFWSHDIGGFEGDPRPEVYKRWCAFGLLSSHSRLHGSNSYRVPWNFDDEASEVLAKFTKLKISLMPYIYKHAIESHETGVPVMRAMMLEFPDDKTAVSVDSQFTLGDSLLVSPVFSGDEGEVSYYLPKGSWYGLLDGKIRSSVGEWMNEVHGYTSLPILVRPNSVIVTSGPDAENEHPVYTWNERFMLNVFDVDKTWNNSTNIPNSKKLGKIDTTIDVSKGDNLLTIKVSGDFKTPYFVSFLGKNAGVEVVKGKSKPSGSGTIGNLIFECNSGVLQFKILN</sequence>
<feature type="compositionally biased region" description="Basic and acidic residues" evidence="7">
    <location>
        <begin position="101"/>
        <end position="112"/>
    </location>
</feature>
<dbReference type="KEGG" id="pic:PICST_32530"/>
<feature type="domain" description="Glycoside hydrolase family 31 N-terminal" evidence="9">
    <location>
        <begin position="76"/>
        <end position="249"/>
    </location>
</feature>
<dbReference type="Gene3D" id="2.60.40.1760">
    <property type="entry name" value="glycosyl hydrolase (family 31)"/>
    <property type="match status" value="1"/>
</dbReference>
<reference evidence="11 12" key="1">
    <citation type="journal article" date="2007" name="Nat. Biotechnol.">
        <title>Genome sequence of the lignocellulose-bioconverting and xylose-fermenting yeast Pichia stipitis.</title>
        <authorList>
            <person name="Jeffries T.W."/>
            <person name="Grigoriev I.V."/>
            <person name="Grimwood J."/>
            <person name="Laplaza J.M."/>
            <person name="Aerts A."/>
            <person name="Salamov A."/>
            <person name="Schmutz J."/>
            <person name="Lindquist E."/>
            <person name="Dehal P."/>
            <person name="Shapiro H."/>
            <person name="Jin Y.S."/>
            <person name="Passoth V."/>
            <person name="Richardson P.M."/>
        </authorList>
    </citation>
    <scope>NUCLEOTIDE SEQUENCE [LARGE SCALE GENOMIC DNA]</scope>
    <source>
        <strain evidence="12">ATCC 58785 / CBS 6054 / NBRC 10063 / NRRL Y-11545</strain>
    </source>
</reference>
<dbReference type="InterPro" id="IPR025887">
    <property type="entry name" value="Glyco_hydro_31_N_dom"/>
</dbReference>
<proteinExistence type="inferred from homology"/>
<dbReference type="AlphaFoldDB" id="A3LWN2"/>
<gene>
    <name evidence="11" type="primary">YIC1</name>
    <name evidence="11" type="ORF">PICST_32530</name>
</gene>
<dbReference type="EC" id="3.2.1.177" evidence="5"/>
<keyword evidence="2 6" id="KW-0378">Hydrolase</keyword>
<dbReference type="OMA" id="AMINAWA"/>
<dbReference type="STRING" id="322104.A3LWN2"/>
<dbReference type="Gene3D" id="2.60.40.1180">
    <property type="entry name" value="Golgi alpha-mannosidase II"/>
    <property type="match status" value="1"/>
</dbReference>
<name>A3LWN2_PICST</name>
<feature type="region of interest" description="Disordered" evidence="7">
    <location>
        <begin position="101"/>
        <end position="121"/>
    </location>
</feature>
<dbReference type="Gene3D" id="3.20.20.80">
    <property type="entry name" value="Glycosidases"/>
    <property type="match status" value="1"/>
</dbReference>
<evidence type="ECO:0000259" key="9">
    <source>
        <dbReference type="Pfam" id="PF13802"/>
    </source>
</evidence>
<evidence type="ECO:0000256" key="1">
    <source>
        <dbReference type="ARBA" id="ARBA00007806"/>
    </source>
</evidence>
<dbReference type="InterPro" id="IPR013780">
    <property type="entry name" value="Glyco_hydro_b"/>
</dbReference>
<dbReference type="Proteomes" id="UP000002258">
    <property type="component" value="Chromosome 6"/>
</dbReference>
<evidence type="ECO:0000256" key="2">
    <source>
        <dbReference type="ARBA" id="ARBA00022801"/>
    </source>
</evidence>
<dbReference type="SUPFAM" id="SSF51445">
    <property type="entry name" value="(Trans)glycosidases"/>
    <property type="match status" value="1"/>
</dbReference>
<dbReference type="InterPro" id="IPR048395">
    <property type="entry name" value="Glyco_hydro_31_C"/>
</dbReference>
<organism evidence="11 12">
    <name type="scientific">Scheffersomyces stipitis (strain ATCC 58785 / CBS 6054 / NBRC 10063 / NRRL Y-11545)</name>
    <name type="common">Yeast</name>
    <name type="synonym">Pichia stipitis</name>
    <dbReference type="NCBI Taxonomy" id="322104"/>
    <lineage>
        <taxon>Eukaryota</taxon>
        <taxon>Fungi</taxon>
        <taxon>Dikarya</taxon>
        <taxon>Ascomycota</taxon>
        <taxon>Saccharomycotina</taxon>
        <taxon>Pichiomycetes</taxon>
        <taxon>Debaryomycetaceae</taxon>
        <taxon>Scheffersomyces</taxon>
    </lineage>
</organism>
<dbReference type="SUPFAM" id="SSF117125">
    <property type="entry name" value="Putative glucosidase YicI, C-terminal domain"/>
    <property type="match status" value="1"/>
</dbReference>
<dbReference type="CDD" id="cd06593">
    <property type="entry name" value="GH31_xylosidase_YicI"/>
    <property type="match status" value="1"/>
</dbReference>
<keyword evidence="12" id="KW-1185">Reference proteome</keyword>
<dbReference type="GO" id="GO:0061634">
    <property type="term" value="F:alpha-D-xyloside xylohydrolase"/>
    <property type="evidence" value="ECO:0007669"/>
    <property type="project" value="UniProtKB-EC"/>
</dbReference>
<feature type="domain" description="Glycoside hydrolase family 31 TIM barrel" evidence="8">
    <location>
        <begin position="292"/>
        <end position="612"/>
    </location>
</feature>
<dbReference type="InterPro" id="IPR000322">
    <property type="entry name" value="Glyco_hydro_31_TIM"/>
</dbReference>
<dbReference type="GO" id="GO:0005975">
    <property type="term" value="P:carbohydrate metabolic process"/>
    <property type="evidence" value="ECO:0007669"/>
    <property type="project" value="InterPro"/>
</dbReference>
<evidence type="ECO:0000256" key="7">
    <source>
        <dbReference type="SAM" id="MobiDB-lite"/>
    </source>
</evidence>
<evidence type="ECO:0000313" key="12">
    <source>
        <dbReference type="Proteomes" id="UP000002258"/>
    </source>
</evidence>
<evidence type="ECO:0000259" key="8">
    <source>
        <dbReference type="Pfam" id="PF01055"/>
    </source>
</evidence>
<evidence type="ECO:0000259" key="10">
    <source>
        <dbReference type="Pfam" id="PF21365"/>
    </source>
</evidence>
<dbReference type="PANTHER" id="PTHR43053:SF4">
    <property type="entry name" value="MYOGENESIS-REGULATING GLYCOSIDASE"/>
    <property type="match status" value="1"/>
</dbReference>
<evidence type="ECO:0000256" key="4">
    <source>
        <dbReference type="ARBA" id="ARBA00052064"/>
    </source>
</evidence>